<dbReference type="EMBL" id="CAJVPY010008479">
    <property type="protein sequence ID" value="CAG8696557.1"/>
    <property type="molecule type" value="Genomic_DNA"/>
</dbReference>
<comment type="caution">
    <text evidence="2">The sequence shown here is derived from an EMBL/GenBank/DDBJ whole genome shotgun (WGS) entry which is preliminary data.</text>
</comment>
<organism evidence="2 3">
    <name type="scientific">Dentiscutata erythropus</name>
    <dbReference type="NCBI Taxonomy" id="1348616"/>
    <lineage>
        <taxon>Eukaryota</taxon>
        <taxon>Fungi</taxon>
        <taxon>Fungi incertae sedis</taxon>
        <taxon>Mucoromycota</taxon>
        <taxon>Glomeromycotina</taxon>
        <taxon>Glomeromycetes</taxon>
        <taxon>Diversisporales</taxon>
        <taxon>Gigasporaceae</taxon>
        <taxon>Dentiscutata</taxon>
    </lineage>
</organism>
<feature type="region of interest" description="Disordered" evidence="1">
    <location>
        <begin position="29"/>
        <end position="89"/>
    </location>
</feature>
<proteinExistence type="predicted"/>
<reference evidence="2" key="1">
    <citation type="submission" date="2021-06" db="EMBL/GenBank/DDBJ databases">
        <authorList>
            <person name="Kallberg Y."/>
            <person name="Tangrot J."/>
            <person name="Rosling A."/>
        </authorList>
    </citation>
    <scope>NUCLEOTIDE SEQUENCE</scope>
    <source>
        <strain evidence="2">MA453B</strain>
    </source>
</reference>
<dbReference type="OrthoDB" id="10428930at2759"/>
<protein>
    <submittedName>
        <fullName evidence="2">1095_t:CDS:1</fullName>
    </submittedName>
</protein>
<dbReference type="Proteomes" id="UP000789405">
    <property type="component" value="Unassembled WGS sequence"/>
</dbReference>
<name>A0A9N9HMT8_9GLOM</name>
<accession>A0A9N9HMT8</accession>
<gene>
    <name evidence="2" type="ORF">DERYTH_LOCUS12714</name>
</gene>
<sequence>MTTPATTEQCHQDTTKMILRFDTWKENEKLDMQQKRTPETTESKLNNEIHLKGNTEQQRKIPEIRSEIQAKSETKNPLPIMATWRKTNT</sequence>
<dbReference type="AlphaFoldDB" id="A0A9N9HMT8"/>
<evidence type="ECO:0000313" key="3">
    <source>
        <dbReference type="Proteomes" id="UP000789405"/>
    </source>
</evidence>
<evidence type="ECO:0000313" key="2">
    <source>
        <dbReference type="EMBL" id="CAG8696557.1"/>
    </source>
</evidence>
<keyword evidence="3" id="KW-1185">Reference proteome</keyword>
<feature type="compositionally biased region" description="Basic and acidic residues" evidence="1">
    <location>
        <begin position="29"/>
        <end position="74"/>
    </location>
</feature>
<evidence type="ECO:0000256" key="1">
    <source>
        <dbReference type="SAM" id="MobiDB-lite"/>
    </source>
</evidence>